<gene>
    <name evidence="4" type="ORF">S2091_2532</name>
</gene>
<evidence type="ECO:0000256" key="1">
    <source>
        <dbReference type="ARBA" id="ARBA00010062"/>
    </source>
</evidence>
<dbReference type="PANTHER" id="PTHR30483">
    <property type="entry name" value="LEUCINE-SPECIFIC-BINDING PROTEIN"/>
    <property type="match status" value="1"/>
</dbReference>
<accession>A0A2S9GYK1</accession>
<reference evidence="4 5" key="1">
    <citation type="submission" date="2018-02" db="EMBL/GenBank/DDBJ databases">
        <title>Solimicrobium silvestre gen. nov., sp. nov., isolated from alpine forest soil.</title>
        <authorList>
            <person name="Margesin R."/>
            <person name="Albuquerque L."/>
            <person name="Zhang D.-C."/>
            <person name="Froufe H.J.C."/>
            <person name="Severino R."/>
            <person name="Roxo I."/>
            <person name="Egas C."/>
            <person name="Da Costa M.S."/>
        </authorList>
    </citation>
    <scope>NUCLEOTIDE SEQUENCE [LARGE SCALE GENOMIC DNA]</scope>
    <source>
        <strain evidence="4 5">S20-91</strain>
    </source>
</reference>
<comment type="caution">
    <text evidence="4">The sequence shown here is derived from an EMBL/GenBank/DDBJ whole genome shotgun (WGS) entry which is preliminary data.</text>
</comment>
<evidence type="ECO:0000313" key="4">
    <source>
        <dbReference type="EMBL" id="PRC92802.1"/>
    </source>
</evidence>
<dbReference type="PROSITE" id="PS51257">
    <property type="entry name" value="PROKAR_LIPOPROTEIN"/>
    <property type="match status" value="1"/>
</dbReference>
<name>A0A2S9GYK1_9BURK</name>
<dbReference type="AlphaFoldDB" id="A0A2S9GYK1"/>
<proteinExistence type="inferred from homology"/>
<dbReference type="InterPro" id="IPR051010">
    <property type="entry name" value="BCAA_transport"/>
</dbReference>
<dbReference type="CDD" id="cd06344">
    <property type="entry name" value="PBP1_ABC_HAAT-like"/>
    <property type="match status" value="1"/>
</dbReference>
<keyword evidence="2" id="KW-0732">Signal</keyword>
<organism evidence="4 5">
    <name type="scientific">Solimicrobium silvestre</name>
    <dbReference type="NCBI Taxonomy" id="2099400"/>
    <lineage>
        <taxon>Bacteria</taxon>
        <taxon>Pseudomonadati</taxon>
        <taxon>Pseudomonadota</taxon>
        <taxon>Betaproteobacteria</taxon>
        <taxon>Burkholderiales</taxon>
        <taxon>Oxalobacteraceae</taxon>
        <taxon>Solimicrobium</taxon>
    </lineage>
</organism>
<sequence length="394" mass="43002">MRKFFLVLLLILLSLVGCDKLNLAQQRAEHLAQPGKDITIAVAWPMNSAKTSLLNGIELARTEINSSGGVLGGKNITLLVKDDEASLSKGRLVAQEIANNIDVAAVIGHLNSYITEPASQIYEQAGLLMITPGASGQKMFEDGGKLIFRSLPGNREQARQIGDYAVSQGYKRIAIYYIKNEYGIDLANFFEQRANELGINVVDRRSYNMNADNHAAIFKDWALFLKMDAIFLIGSLPESGQILREARAAGITVPIFGGHGMDSADLIKLGGKSAEGTVVFSLFNIVDPRPEVQSFVERYQKRFGVEPDSSAAAGYDTLKLVAHAIDVAHSEVPAKTAEAMRATKNWSGVTGMYTFNEKGDLVGKRLAKAEVNQGKFVYFEITPPRTVTTWPTAD</sequence>
<dbReference type="OrthoDB" id="8724102at2"/>
<dbReference type="EMBL" id="PUGF01000011">
    <property type="protein sequence ID" value="PRC92802.1"/>
    <property type="molecule type" value="Genomic_DNA"/>
</dbReference>
<dbReference type="Proteomes" id="UP000237839">
    <property type="component" value="Unassembled WGS sequence"/>
</dbReference>
<dbReference type="Gene3D" id="3.40.50.2300">
    <property type="match status" value="2"/>
</dbReference>
<evidence type="ECO:0000259" key="3">
    <source>
        <dbReference type="Pfam" id="PF13458"/>
    </source>
</evidence>
<dbReference type="InterPro" id="IPR028081">
    <property type="entry name" value="Leu-bd"/>
</dbReference>
<protein>
    <submittedName>
        <fullName evidence="4">ABC-type branched-chain amino acid transport systems periplasmic component</fullName>
    </submittedName>
</protein>
<evidence type="ECO:0000256" key="2">
    <source>
        <dbReference type="ARBA" id="ARBA00022729"/>
    </source>
</evidence>
<comment type="similarity">
    <text evidence="1">Belongs to the leucine-binding protein family.</text>
</comment>
<dbReference type="Pfam" id="PF13458">
    <property type="entry name" value="Peripla_BP_6"/>
    <property type="match status" value="1"/>
</dbReference>
<dbReference type="RefSeq" id="WP_105532288.1">
    <property type="nucleotide sequence ID" value="NZ_PUGF01000011.1"/>
</dbReference>
<dbReference type="PANTHER" id="PTHR30483:SF6">
    <property type="entry name" value="PERIPLASMIC BINDING PROTEIN OF ABC TRANSPORTER FOR NATURAL AMINO ACIDS"/>
    <property type="match status" value="1"/>
</dbReference>
<dbReference type="SUPFAM" id="SSF53822">
    <property type="entry name" value="Periplasmic binding protein-like I"/>
    <property type="match status" value="1"/>
</dbReference>
<dbReference type="InterPro" id="IPR028082">
    <property type="entry name" value="Peripla_BP_I"/>
</dbReference>
<feature type="domain" description="Leucine-binding protein" evidence="3">
    <location>
        <begin position="45"/>
        <end position="372"/>
    </location>
</feature>
<evidence type="ECO:0000313" key="5">
    <source>
        <dbReference type="Proteomes" id="UP000237839"/>
    </source>
</evidence>
<keyword evidence="5" id="KW-1185">Reference proteome</keyword>